<dbReference type="AlphaFoldDB" id="A0A5E4PKE3"/>
<dbReference type="InterPro" id="IPR016162">
    <property type="entry name" value="Ald_DH_N"/>
</dbReference>
<dbReference type="PROSITE" id="PS00070">
    <property type="entry name" value="ALDEHYDE_DEHYDR_CYS"/>
    <property type="match status" value="1"/>
</dbReference>
<dbReference type="InterPro" id="IPR016163">
    <property type="entry name" value="Ald_DH_C"/>
</dbReference>
<evidence type="ECO:0000256" key="3">
    <source>
        <dbReference type="ARBA" id="ARBA00023027"/>
    </source>
</evidence>
<name>A0A5E4PKE3_9COXI</name>
<feature type="domain" description="Aldehyde dehydrogenase" evidence="4">
    <location>
        <begin position="35"/>
        <end position="495"/>
    </location>
</feature>
<dbReference type="PANTHER" id="PTHR43866">
    <property type="entry name" value="MALONATE-SEMIALDEHYDE DEHYDROGENASE"/>
    <property type="match status" value="1"/>
</dbReference>
<sequence>MVHETQDSVGASQKSGNDVYTVPHFIGGKKLLPQGRTLDIYNPATGSVIGQVGVANSHTVDQAVQAAKSAFISWSGTTPPQRAKILFRFKTLLEQNRDQLIRYITQEHGKTLSEAQGSLQRGMDVVDFTCGIPSHLKSAYAGDVGTGVDSYSLYQPLGVCVGITPFNFPAMIPLWMFPMAIACGNTFVLKPSEKDPSCALRMVELAKEAGVPEGVVNLVNGDRETVDALITHPDVKAVSFVGSSTVAEHVYTTATAHHKRAQAFGGAKNHCVVMPDADLDQAAQALVTAAYDCAGERCMAISVVIAVGDQVADKLVEKMKPLITNLKIGPGSKAEVQMGPLVTREHLEKVKSYINIGKQEGATLVVDGSEYKPAEHRQGFFMGGCLFDHVKPGMRIYNEEIFGPVLSVVRVPDFETALQLINDHEYGNGTAIFTNDGYTARTFADKVQVGMVGVNVPVPVPVAYHSFGGWKRSIFSDIGMYGNDAIRFYTKLKTVTQRWFAKDKI</sequence>
<dbReference type="FunFam" id="3.40.605.10:FF:000003">
    <property type="entry name" value="Methylmalonate-semialdehyde dehydrogenase [acylating]"/>
    <property type="match status" value="1"/>
</dbReference>
<dbReference type="Gene3D" id="3.40.605.10">
    <property type="entry name" value="Aldehyde Dehydrogenase, Chain A, domain 1"/>
    <property type="match status" value="1"/>
</dbReference>
<dbReference type="InterPro" id="IPR016160">
    <property type="entry name" value="Ald_DH_CS_CYS"/>
</dbReference>
<evidence type="ECO:0000313" key="5">
    <source>
        <dbReference type="EMBL" id="VVC77025.1"/>
    </source>
</evidence>
<dbReference type="GO" id="GO:0006210">
    <property type="term" value="P:thymine catabolic process"/>
    <property type="evidence" value="ECO:0007669"/>
    <property type="project" value="TreeGrafter"/>
</dbReference>
<keyword evidence="6" id="KW-1185">Reference proteome</keyword>
<dbReference type="FunFam" id="3.40.309.10:FF:000002">
    <property type="entry name" value="Methylmalonate-semialdehyde dehydrogenase (Acylating)"/>
    <property type="match status" value="1"/>
</dbReference>
<dbReference type="InterPro" id="IPR015590">
    <property type="entry name" value="Aldehyde_DH_dom"/>
</dbReference>
<dbReference type="GO" id="GO:0004491">
    <property type="term" value="F:methylmalonate-semialdehyde dehydrogenase (acylating, NAD) activity"/>
    <property type="evidence" value="ECO:0007669"/>
    <property type="project" value="UniProtKB-EC"/>
</dbReference>
<accession>A0A5E4PKE3</accession>
<dbReference type="GO" id="GO:0006574">
    <property type="term" value="P:L-valine catabolic process"/>
    <property type="evidence" value="ECO:0007669"/>
    <property type="project" value="TreeGrafter"/>
</dbReference>
<dbReference type="SUPFAM" id="SSF53720">
    <property type="entry name" value="ALDH-like"/>
    <property type="match status" value="1"/>
</dbReference>
<reference evidence="5 6" key="1">
    <citation type="submission" date="2019-08" db="EMBL/GenBank/DDBJ databases">
        <authorList>
            <person name="Guy L."/>
        </authorList>
    </citation>
    <scope>NUCLEOTIDE SEQUENCE [LARGE SCALE GENOMIC DNA]</scope>
    <source>
        <strain evidence="5 6">SGT-108</strain>
    </source>
</reference>
<evidence type="ECO:0000259" key="4">
    <source>
        <dbReference type="Pfam" id="PF00171"/>
    </source>
</evidence>
<dbReference type="RefSeq" id="WP_148340428.1">
    <property type="nucleotide sequence ID" value="NZ_LR699120.1"/>
</dbReference>
<dbReference type="EC" id="1.2.1.27" evidence="1"/>
<dbReference type="CDD" id="cd07085">
    <property type="entry name" value="ALDH_F6_MMSDH"/>
    <property type="match status" value="1"/>
</dbReference>
<evidence type="ECO:0000256" key="1">
    <source>
        <dbReference type="ARBA" id="ARBA00013048"/>
    </source>
</evidence>
<gene>
    <name evidence="5" type="primary">bauC</name>
    <name evidence="5" type="ORF">AQUSIP_23520</name>
</gene>
<protein>
    <recommendedName>
        <fullName evidence="1">methylmalonate-semialdehyde dehydrogenase (CoA acylating)</fullName>
        <ecNumber evidence="1">1.2.1.27</ecNumber>
    </recommendedName>
</protein>
<dbReference type="EMBL" id="LR699120">
    <property type="protein sequence ID" value="VVC77025.1"/>
    <property type="molecule type" value="Genomic_DNA"/>
</dbReference>
<dbReference type="Pfam" id="PF00171">
    <property type="entry name" value="Aldedh"/>
    <property type="match status" value="1"/>
</dbReference>
<keyword evidence="3" id="KW-0520">NAD</keyword>
<proteinExistence type="predicted"/>
<evidence type="ECO:0000256" key="2">
    <source>
        <dbReference type="ARBA" id="ARBA00023002"/>
    </source>
</evidence>
<dbReference type="OrthoDB" id="9812625at2"/>
<evidence type="ECO:0000313" key="6">
    <source>
        <dbReference type="Proteomes" id="UP000324194"/>
    </source>
</evidence>
<dbReference type="InterPro" id="IPR016161">
    <property type="entry name" value="Ald_DH/histidinol_DH"/>
</dbReference>
<dbReference type="PANTHER" id="PTHR43866:SF4">
    <property type="entry name" value="MALONATE-SEMIALDEHYDE DEHYDROGENASE"/>
    <property type="match status" value="1"/>
</dbReference>
<dbReference type="NCBIfam" id="TIGR01722">
    <property type="entry name" value="MMSDH"/>
    <property type="match status" value="1"/>
</dbReference>
<dbReference type="Gene3D" id="3.40.309.10">
    <property type="entry name" value="Aldehyde Dehydrogenase, Chain A, domain 2"/>
    <property type="match status" value="1"/>
</dbReference>
<keyword evidence="2" id="KW-0560">Oxidoreductase</keyword>
<dbReference type="KEGG" id="asip:AQUSIP_23520"/>
<dbReference type="Proteomes" id="UP000324194">
    <property type="component" value="Chromosome 2"/>
</dbReference>
<dbReference type="InterPro" id="IPR010061">
    <property type="entry name" value="MeMal-semiAld_DH"/>
</dbReference>
<organism evidence="5 6">
    <name type="scientific">Aquicella siphonis</name>
    <dbReference type="NCBI Taxonomy" id="254247"/>
    <lineage>
        <taxon>Bacteria</taxon>
        <taxon>Pseudomonadati</taxon>
        <taxon>Pseudomonadota</taxon>
        <taxon>Gammaproteobacteria</taxon>
        <taxon>Legionellales</taxon>
        <taxon>Coxiellaceae</taxon>
        <taxon>Aquicella</taxon>
    </lineage>
</organism>